<accession>A0A9P4VP79</accession>
<dbReference type="EMBL" id="MU006101">
    <property type="protein sequence ID" value="KAF2837015.1"/>
    <property type="molecule type" value="Genomic_DNA"/>
</dbReference>
<feature type="domain" description="DUF8021" evidence="1">
    <location>
        <begin position="45"/>
        <end position="156"/>
    </location>
</feature>
<dbReference type="InterPro" id="IPR058334">
    <property type="entry name" value="DUF8021"/>
</dbReference>
<comment type="caution">
    <text evidence="2">The sequence shown here is derived from an EMBL/GenBank/DDBJ whole genome shotgun (WGS) entry which is preliminary data.</text>
</comment>
<evidence type="ECO:0000313" key="2">
    <source>
        <dbReference type="EMBL" id="KAF2837015.1"/>
    </source>
</evidence>
<proteinExistence type="predicted"/>
<name>A0A9P4VP79_9PEZI</name>
<keyword evidence="3" id="KW-1185">Reference proteome</keyword>
<evidence type="ECO:0000259" key="1">
    <source>
        <dbReference type="Pfam" id="PF26061"/>
    </source>
</evidence>
<dbReference type="Pfam" id="PF26061">
    <property type="entry name" value="DUF8021"/>
    <property type="match status" value="1"/>
</dbReference>
<dbReference type="AlphaFoldDB" id="A0A9P4VP79"/>
<gene>
    <name evidence="2" type="ORF">M501DRAFT_996160</name>
</gene>
<dbReference type="OrthoDB" id="3515051at2759"/>
<evidence type="ECO:0000313" key="3">
    <source>
        <dbReference type="Proteomes" id="UP000799429"/>
    </source>
</evidence>
<organism evidence="2 3">
    <name type="scientific">Patellaria atrata CBS 101060</name>
    <dbReference type="NCBI Taxonomy" id="1346257"/>
    <lineage>
        <taxon>Eukaryota</taxon>
        <taxon>Fungi</taxon>
        <taxon>Dikarya</taxon>
        <taxon>Ascomycota</taxon>
        <taxon>Pezizomycotina</taxon>
        <taxon>Dothideomycetes</taxon>
        <taxon>Dothideomycetes incertae sedis</taxon>
        <taxon>Patellariales</taxon>
        <taxon>Patellariaceae</taxon>
        <taxon>Patellaria</taxon>
    </lineage>
</organism>
<dbReference type="Proteomes" id="UP000799429">
    <property type="component" value="Unassembled WGS sequence"/>
</dbReference>
<sequence>MLLTNGVVTTIESVVSDQGDWLFNATGYLYWNSFERWNPIPEGMRDTREVIQHAGDAYFERFHNASVDVPFGTPCARLEGGAYTSRTGNITTNTCNLGIPTNITVTNKRYIVDEAMGVVVMFLGFPGLDRSQGQTPMPDSHMFRVEGGEIRYIHTISSCVNAGCGLNGTMIPSRRSQVRHWERRMV</sequence>
<reference evidence="2" key="1">
    <citation type="journal article" date="2020" name="Stud. Mycol.">
        <title>101 Dothideomycetes genomes: a test case for predicting lifestyles and emergence of pathogens.</title>
        <authorList>
            <person name="Haridas S."/>
            <person name="Albert R."/>
            <person name="Binder M."/>
            <person name="Bloem J."/>
            <person name="Labutti K."/>
            <person name="Salamov A."/>
            <person name="Andreopoulos B."/>
            <person name="Baker S."/>
            <person name="Barry K."/>
            <person name="Bills G."/>
            <person name="Bluhm B."/>
            <person name="Cannon C."/>
            <person name="Castanera R."/>
            <person name="Culley D."/>
            <person name="Daum C."/>
            <person name="Ezra D."/>
            <person name="Gonzalez J."/>
            <person name="Henrissat B."/>
            <person name="Kuo A."/>
            <person name="Liang C."/>
            <person name="Lipzen A."/>
            <person name="Lutzoni F."/>
            <person name="Magnuson J."/>
            <person name="Mondo S."/>
            <person name="Nolan M."/>
            <person name="Ohm R."/>
            <person name="Pangilinan J."/>
            <person name="Park H.-J."/>
            <person name="Ramirez L."/>
            <person name="Alfaro M."/>
            <person name="Sun H."/>
            <person name="Tritt A."/>
            <person name="Yoshinaga Y."/>
            <person name="Zwiers L.-H."/>
            <person name="Turgeon B."/>
            <person name="Goodwin S."/>
            <person name="Spatafora J."/>
            <person name="Crous P."/>
            <person name="Grigoriev I."/>
        </authorList>
    </citation>
    <scope>NUCLEOTIDE SEQUENCE</scope>
    <source>
        <strain evidence="2">CBS 101060</strain>
    </source>
</reference>
<protein>
    <recommendedName>
        <fullName evidence="1">DUF8021 domain-containing protein</fullName>
    </recommendedName>
</protein>